<dbReference type="Proteomes" id="UP000593577">
    <property type="component" value="Unassembled WGS sequence"/>
</dbReference>
<gene>
    <name evidence="2" type="ORF">Goari_023141</name>
</gene>
<comment type="caution">
    <text evidence="2">The sequence shown here is derived from an EMBL/GenBank/DDBJ whole genome shotgun (WGS) entry which is preliminary data.</text>
</comment>
<feature type="transmembrane region" description="Helical" evidence="1">
    <location>
        <begin position="74"/>
        <end position="97"/>
    </location>
</feature>
<evidence type="ECO:0000313" key="2">
    <source>
        <dbReference type="EMBL" id="MBA0681326.1"/>
    </source>
</evidence>
<evidence type="ECO:0000313" key="3">
    <source>
        <dbReference type="Proteomes" id="UP000593577"/>
    </source>
</evidence>
<reference evidence="2 3" key="1">
    <citation type="journal article" date="2019" name="Genome Biol. Evol.">
        <title>Insights into the evolution of the New World diploid cottons (Gossypium, subgenus Houzingenia) based on genome sequencing.</title>
        <authorList>
            <person name="Grover C.E."/>
            <person name="Arick M.A. 2nd"/>
            <person name="Thrash A."/>
            <person name="Conover J.L."/>
            <person name="Sanders W.S."/>
            <person name="Peterson D.G."/>
            <person name="Frelichowski J.E."/>
            <person name="Scheffler J.A."/>
            <person name="Scheffler B.E."/>
            <person name="Wendel J.F."/>
        </authorList>
    </citation>
    <scope>NUCLEOTIDE SEQUENCE [LARGE SCALE GENOMIC DNA]</scope>
    <source>
        <strain evidence="2">185</strain>
        <tissue evidence="2">Leaf</tissue>
    </source>
</reference>
<feature type="transmembrane region" description="Helical" evidence="1">
    <location>
        <begin position="7"/>
        <end position="24"/>
    </location>
</feature>
<dbReference type="EMBL" id="JABFAA010000005">
    <property type="protein sequence ID" value="MBA0681326.1"/>
    <property type="molecule type" value="Genomic_DNA"/>
</dbReference>
<keyword evidence="1" id="KW-1133">Transmembrane helix</keyword>
<feature type="transmembrane region" description="Helical" evidence="1">
    <location>
        <begin position="30"/>
        <end position="53"/>
    </location>
</feature>
<dbReference type="AlphaFoldDB" id="A0A7J8X220"/>
<name>A0A7J8X220_GOSAI</name>
<evidence type="ECO:0000256" key="1">
    <source>
        <dbReference type="SAM" id="Phobius"/>
    </source>
</evidence>
<keyword evidence="3" id="KW-1185">Reference proteome</keyword>
<accession>A0A7J8X220</accession>
<protein>
    <submittedName>
        <fullName evidence="2">Uncharacterized protein</fullName>
    </submittedName>
</protein>
<organism evidence="2 3">
    <name type="scientific">Gossypium aridum</name>
    <name type="common">American cotton</name>
    <name type="synonym">Erioxylum aridum</name>
    <dbReference type="NCBI Taxonomy" id="34290"/>
    <lineage>
        <taxon>Eukaryota</taxon>
        <taxon>Viridiplantae</taxon>
        <taxon>Streptophyta</taxon>
        <taxon>Embryophyta</taxon>
        <taxon>Tracheophyta</taxon>
        <taxon>Spermatophyta</taxon>
        <taxon>Magnoliopsida</taxon>
        <taxon>eudicotyledons</taxon>
        <taxon>Gunneridae</taxon>
        <taxon>Pentapetalae</taxon>
        <taxon>rosids</taxon>
        <taxon>malvids</taxon>
        <taxon>Malvales</taxon>
        <taxon>Malvaceae</taxon>
        <taxon>Malvoideae</taxon>
        <taxon>Gossypium</taxon>
    </lineage>
</organism>
<keyword evidence="1" id="KW-0472">Membrane</keyword>
<proteinExistence type="predicted"/>
<sequence>MNIFFHSLIMMITVIQKAIFAIFVKNVEIQIFGFIIVQHVILLLMSNVSLVDIRSSNPGISLKYARTFMSTLSLLLRRFITIRTAVSVVSPVLIWLWNVLDVTSLSIWRVHDNNFTSSDWED</sequence>
<keyword evidence="1" id="KW-0812">Transmembrane</keyword>